<gene>
    <name evidence="2" type="ORF">CAMP_LOCUS10008</name>
</gene>
<keyword evidence="1" id="KW-0732">Signal</keyword>
<comment type="caution">
    <text evidence="2">The sequence shown here is derived from an EMBL/GenBank/DDBJ whole genome shotgun (WGS) entry which is preliminary data.</text>
</comment>
<feature type="chain" id="PRO_5040241731" description="Nuclear transport factor 2 family protein" evidence="1">
    <location>
        <begin position="21"/>
        <end position="158"/>
    </location>
</feature>
<evidence type="ECO:0000313" key="3">
    <source>
        <dbReference type="Proteomes" id="UP001152747"/>
    </source>
</evidence>
<protein>
    <recommendedName>
        <fullName evidence="4">Nuclear transport factor 2 family protein</fullName>
    </recommendedName>
</protein>
<dbReference type="AlphaFoldDB" id="A0A9P1N4C7"/>
<feature type="signal peptide" evidence="1">
    <location>
        <begin position="1"/>
        <end position="20"/>
    </location>
</feature>
<proteinExistence type="predicted"/>
<dbReference type="EMBL" id="CANHGI010000004">
    <property type="protein sequence ID" value="CAI5447371.1"/>
    <property type="molecule type" value="Genomic_DNA"/>
</dbReference>
<keyword evidence="3" id="KW-1185">Reference proteome</keyword>
<sequence length="158" mass="18584">MIKLQLFSLFLLILAQNSLTKKSKNAAPRKLAISLAHDYFQAIQTLKIKQLEKIVEFPIRYYFGEKCARTYPKIVGNWTLSSENIQKNLDRMKKMNGLEFRPKMVVNAKWIEENGNRILQWESAKQEMHKDQENIMVSQFHAKKFHGKMKIFEFGSVC</sequence>
<evidence type="ECO:0008006" key="4">
    <source>
        <dbReference type="Google" id="ProtNLM"/>
    </source>
</evidence>
<name>A0A9P1N4C7_9PELO</name>
<dbReference type="Proteomes" id="UP001152747">
    <property type="component" value="Unassembled WGS sequence"/>
</dbReference>
<reference evidence="2" key="1">
    <citation type="submission" date="2022-11" db="EMBL/GenBank/DDBJ databases">
        <authorList>
            <person name="Kikuchi T."/>
        </authorList>
    </citation>
    <scope>NUCLEOTIDE SEQUENCE</scope>
    <source>
        <strain evidence="2">PS1010</strain>
    </source>
</reference>
<organism evidence="2 3">
    <name type="scientific">Caenorhabditis angaria</name>
    <dbReference type="NCBI Taxonomy" id="860376"/>
    <lineage>
        <taxon>Eukaryota</taxon>
        <taxon>Metazoa</taxon>
        <taxon>Ecdysozoa</taxon>
        <taxon>Nematoda</taxon>
        <taxon>Chromadorea</taxon>
        <taxon>Rhabditida</taxon>
        <taxon>Rhabditina</taxon>
        <taxon>Rhabditomorpha</taxon>
        <taxon>Rhabditoidea</taxon>
        <taxon>Rhabditidae</taxon>
        <taxon>Peloderinae</taxon>
        <taxon>Caenorhabditis</taxon>
    </lineage>
</organism>
<accession>A0A9P1N4C7</accession>
<evidence type="ECO:0000313" key="2">
    <source>
        <dbReference type="EMBL" id="CAI5447371.1"/>
    </source>
</evidence>
<evidence type="ECO:0000256" key="1">
    <source>
        <dbReference type="SAM" id="SignalP"/>
    </source>
</evidence>